<dbReference type="RefSeq" id="WP_161696630.1">
    <property type="nucleotide sequence ID" value="NZ_JAAAMU010000004.1"/>
</dbReference>
<feature type="compositionally biased region" description="Polar residues" evidence="1">
    <location>
        <begin position="117"/>
        <end position="143"/>
    </location>
</feature>
<organism evidence="2 3">
    <name type="scientific">Paenibacillus sacheonensis</name>
    <dbReference type="NCBI Taxonomy" id="742054"/>
    <lineage>
        <taxon>Bacteria</taxon>
        <taxon>Bacillati</taxon>
        <taxon>Bacillota</taxon>
        <taxon>Bacilli</taxon>
        <taxon>Bacillales</taxon>
        <taxon>Paenibacillaceae</taxon>
        <taxon>Paenibacillus</taxon>
    </lineage>
</organism>
<dbReference type="AlphaFoldDB" id="A0A7X4YP08"/>
<gene>
    <name evidence="2" type="ORF">GT003_08930</name>
</gene>
<dbReference type="OrthoDB" id="1707228at2"/>
<evidence type="ECO:0008006" key="4">
    <source>
        <dbReference type="Google" id="ProtNLM"/>
    </source>
</evidence>
<evidence type="ECO:0000313" key="2">
    <source>
        <dbReference type="EMBL" id="NBC69111.1"/>
    </source>
</evidence>
<sequence>MQHKWSLLAAGTLITTMLAGCAENAGERYHSESIRSNNDNDVSMYKNGNAALMNALHDRGPVNGPGIRQPNAYGMNKNIADRIASIEGMGNAYVLTVGDKAYVAITHESADAGRSDNIITAPNSRQPQPNRSTSGSGNPSHRSAGSADAHLAKTKNTYGLDGNLGTSGNYGMTGMYGTSGPSMYGTKASKGMNGIRSNDAVRRIDSLALDHPYGMTRSSKNIGKALTQFSSQMFSPSDRNGAPSVRPLAVARPMKADLKNRIEHEVKSMAAGVKTVYISDDPAFADRMKVYAGYMKIDPRLHAEFKRTD</sequence>
<evidence type="ECO:0000313" key="3">
    <source>
        <dbReference type="Proteomes" id="UP000558113"/>
    </source>
</evidence>
<evidence type="ECO:0000256" key="1">
    <source>
        <dbReference type="SAM" id="MobiDB-lite"/>
    </source>
</evidence>
<protein>
    <recommendedName>
        <fullName evidence="4">Sporulation protein</fullName>
    </recommendedName>
</protein>
<comment type="caution">
    <text evidence="2">The sequence shown here is derived from an EMBL/GenBank/DDBJ whole genome shotgun (WGS) entry which is preliminary data.</text>
</comment>
<dbReference type="PROSITE" id="PS51257">
    <property type="entry name" value="PROKAR_LIPOPROTEIN"/>
    <property type="match status" value="1"/>
</dbReference>
<feature type="region of interest" description="Disordered" evidence="1">
    <location>
        <begin position="114"/>
        <end position="148"/>
    </location>
</feature>
<name>A0A7X4YP08_9BACL</name>
<keyword evidence="3" id="KW-1185">Reference proteome</keyword>
<reference evidence="2 3" key="1">
    <citation type="submission" date="2020-01" db="EMBL/GenBank/DDBJ databases">
        <title>Paenibacillus soybeanensis sp. nov. isolated from the nodules of soybean (Glycine max(L.) Merr).</title>
        <authorList>
            <person name="Wang H."/>
        </authorList>
    </citation>
    <scope>NUCLEOTIDE SEQUENCE [LARGE SCALE GENOMIC DNA]</scope>
    <source>
        <strain evidence="2 3">DSM 23054</strain>
    </source>
</reference>
<proteinExistence type="predicted"/>
<dbReference type="Proteomes" id="UP000558113">
    <property type="component" value="Unassembled WGS sequence"/>
</dbReference>
<dbReference type="EMBL" id="JAAAMU010000004">
    <property type="protein sequence ID" value="NBC69111.1"/>
    <property type="molecule type" value="Genomic_DNA"/>
</dbReference>
<accession>A0A7X4YP08</accession>